<dbReference type="CDD" id="cd15517">
    <property type="entry name" value="PHD_TCF19_like"/>
    <property type="match status" value="1"/>
</dbReference>
<dbReference type="Gene3D" id="3.30.40.10">
    <property type="entry name" value="Zinc/RING finger domain, C3HC4 (zinc finger)"/>
    <property type="match status" value="1"/>
</dbReference>
<dbReference type="PANTHER" id="PTHR46468:SF1">
    <property type="entry name" value="SENTRIN-SPECIFIC PROTEASE 8"/>
    <property type="match status" value="1"/>
</dbReference>
<evidence type="ECO:0000256" key="3">
    <source>
        <dbReference type="ARBA" id="ARBA00022723"/>
    </source>
</evidence>
<dbReference type="SUPFAM" id="SSF57903">
    <property type="entry name" value="FYVE/PHD zinc finger"/>
    <property type="match status" value="1"/>
</dbReference>
<feature type="domain" description="C3H1-type" evidence="9">
    <location>
        <begin position="352"/>
        <end position="379"/>
    </location>
</feature>
<dbReference type="InterPro" id="IPR038765">
    <property type="entry name" value="Papain-like_cys_pep_sf"/>
</dbReference>
<feature type="zinc finger region" description="C3H1-type" evidence="8">
    <location>
        <begin position="352"/>
        <end position="379"/>
    </location>
</feature>
<keyword evidence="2" id="KW-0645">Protease</keyword>
<evidence type="ECO:0000259" key="10">
    <source>
        <dbReference type="PROSITE" id="PS50600"/>
    </source>
</evidence>
<dbReference type="EMBL" id="CAXKWB010003952">
    <property type="protein sequence ID" value="CAL4071205.1"/>
    <property type="molecule type" value="Genomic_DNA"/>
</dbReference>
<evidence type="ECO:0000256" key="6">
    <source>
        <dbReference type="ARBA" id="ARBA00022807"/>
    </source>
</evidence>
<dbReference type="InterPro" id="IPR019786">
    <property type="entry name" value="Zinc_finger_PHD-type_CS"/>
</dbReference>
<evidence type="ECO:0000313" key="12">
    <source>
        <dbReference type="Proteomes" id="UP001497623"/>
    </source>
</evidence>
<dbReference type="GO" id="GO:0008234">
    <property type="term" value="F:cysteine-type peptidase activity"/>
    <property type="evidence" value="ECO:0007669"/>
    <property type="project" value="UniProtKB-KW"/>
</dbReference>
<sequence length="528" mass="63159">MEDEKVMEEMKEVVKREKERKQNFKDAETRDKIYCCSLCEEVINKRQISVECICCKEWVHLKCSKFESLKEARDNKDAYVCAKCVKGHDTKKKTDMNNFAEKNNDDVEVIKNDEKLHESEGVKIYESDLETLKDGEWFNDNIISFAIDEMEEKNDSRSRNIVYVKPAVSHFIKESTNDEYVERTIKDLGIRKADWAFIPVNNETEKVGGSHWSLLLYSGSSNTFYHFDPIKGMNDRSVAMIVKKLIHKEKKVPEMKYVLCPRQKNSYDCGIYTIMYMEKIAENIEAGVEITKINDFDAKEYRKNLRRKIKEKYNLYLNDEKLKEKEESVSDEKKEEKITNKNETELNEQKKKEMKGECWHYTNKTCKFGSRCIYEHRQKCKDMIENGYCFEQKCRLGHPRICRDIYETGRCKRVICRHFHPINLRNRNTINQHSRKYNNEDIYETDRQNNRKQYNIYQSNSRHNNSYIGSEINKDMMQNQKDQWVPKTKRNEDYYFLENPNQSWVSLMEPIMATAMQTLAEKMWNRYH</sequence>
<evidence type="ECO:0000256" key="5">
    <source>
        <dbReference type="ARBA" id="ARBA00022801"/>
    </source>
</evidence>
<gene>
    <name evidence="11" type="ORF">MNOR_LOCUS8468</name>
</gene>
<dbReference type="Gene3D" id="3.40.395.10">
    <property type="entry name" value="Adenoviral Proteinase, Chain A"/>
    <property type="match status" value="1"/>
</dbReference>
<dbReference type="GO" id="GO:0019784">
    <property type="term" value="F:deNEDDylase activity"/>
    <property type="evidence" value="ECO:0007669"/>
    <property type="project" value="InterPro"/>
</dbReference>
<dbReference type="InterPro" id="IPR044613">
    <property type="entry name" value="Nep1/2-like"/>
</dbReference>
<dbReference type="InterPro" id="IPR011011">
    <property type="entry name" value="Znf_FYVE_PHD"/>
</dbReference>
<evidence type="ECO:0000256" key="4">
    <source>
        <dbReference type="ARBA" id="ARBA00022771"/>
    </source>
</evidence>
<dbReference type="PROSITE" id="PS50600">
    <property type="entry name" value="ULP_PROTEASE"/>
    <property type="match status" value="1"/>
</dbReference>
<evidence type="ECO:0000259" key="9">
    <source>
        <dbReference type="PROSITE" id="PS50103"/>
    </source>
</evidence>
<keyword evidence="12" id="KW-1185">Reference proteome</keyword>
<dbReference type="GO" id="GO:0000338">
    <property type="term" value="P:protein deneddylation"/>
    <property type="evidence" value="ECO:0007669"/>
    <property type="project" value="TreeGrafter"/>
</dbReference>
<evidence type="ECO:0000256" key="7">
    <source>
        <dbReference type="ARBA" id="ARBA00022833"/>
    </source>
</evidence>
<proteinExistence type="inferred from homology"/>
<dbReference type="SUPFAM" id="SSF54001">
    <property type="entry name" value="Cysteine proteinases"/>
    <property type="match status" value="1"/>
</dbReference>
<keyword evidence="6" id="KW-0788">Thiol protease</keyword>
<comment type="similarity">
    <text evidence="1">Belongs to the peptidase C48 family.</text>
</comment>
<keyword evidence="5" id="KW-0378">Hydrolase</keyword>
<evidence type="ECO:0000256" key="2">
    <source>
        <dbReference type="ARBA" id="ARBA00022670"/>
    </source>
</evidence>
<dbReference type="GO" id="GO:0006508">
    <property type="term" value="P:proteolysis"/>
    <property type="evidence" value="ECO:0007669"/>
    <property type="project" value="UniProtKB-KW"/>
</dbReference>
<keyword evidence="4 8" id="KW-0863">Zinc-finger</keyword>
<dbReference type="GO" id="GO:0008270">
    <property type="term" value="F:zinc ion binding"/>
    <property type="evidence" value="ECO:0007669"/>
    <property type="project" value="UniProtKB-KW"/>
</dbReference>
<dbReference type="PROSITE" id="PS50103">
    <property type="entry name" value="ZF_C3H1"/>
    <property type="match status" value="1"/>
</dbReference>
<dbReference type="PROSITE" id="PS01359">
    <property type="entry name" value="ZF_PHD_1"/>
    <property type="match status" value="1"/>
</dbReference>
<comment type="caution">
    <text evidence="11">The sequence shown here is derived from an EMBL/GenBank/DDBJ whole genome shotgun (WGS) entry which is preliminary data.</text>
</comment>
<reference evidence="11 12" key="1">
    <citation type="submission" date="2024-05" db="EMBL/GenBank/DDBJ databases">
        <authorList>
            <person name="Wallberg A."/>
        </authorList>
    </citation>
    <scope>NUCLEOTIDE SEQUENCE [LARGE SCALE GENOMIC DNA]</scope>
</reference>
<name>A0AAV2Q6K4_MEGNR</name>
<organism evidence="11 12">
    <name type="scientific">Meganyctiphanes norvegica</name>
    <name type="common">Northern krill</name>
    <name type="synonym">Thysanopoda norvegica</name>
    <dbReference type="NCBI Taxonomy" id="48144"/>
    <lineage>
        <taxon>Eukaryota</taxon>
        <taxon>Metazoa</taxon>
        <taxon>Ecdysozoa</taxon>
        <taxon>Arthropoda</taxon>
        <taxon>Crustacea</taxon>
        <taxon>Multicrustacea</taxon>
        <taxon>Malacostraca</taxon>
        <taxon>Eumalacostraca</taxon>
        <taxon>Eucarida</taxon>
        <taxon>Euphausiacea</taxon>
        <taxon>Euphausiidae</taxon>
        <taxon>Meganyctiphanes</taxon>
    </lineage>
</organism>
<dbReference type="InterPro" id="IPR013083">
    <property type="entry name" value="Znf_RING/FYVE/PHD"/>
</dbReference>
<evidence type="ECO:0000256" key="1">
    <source>
        <dbReference type="ARBA" id="ARBA00005234"/>
    </source>
</evidence>
<accession>A0AAV2Q6K4</accession>
<dbReference type="Pfam" id="PF02902">
    <property type="entry name" value="Peptidase_C48"/>
    <property type="match status" value="1"/>
</dbReference>
<dbReference type="InterPro" id="IPR000571">
    <property type="entry name" value="Znf_CCCH"/>
</dbReference>
<keyword evidence="7 8" id="KW-0862">Zinc</keyword>
<feature type="domain" description="Ubiquitin-like protease family profile" evidence="10">
    <location>
        <begin position="122"/>
        <end position="280"/>
    </location>
</feature>
<keyword evidence="3 8" id="KW-0479">Metal-binding</keyword>
<dbReference type="InterPro" id="IPR003653">
    <property type="entry name" value="Peptidase_C48_C"/>
</dbReference>
<evidence type="ECO:0000313" key="11">
    <source>
        <dbReference type="EMBL" id="CAL4071205.1"/>
    </source>
</evidence>
<evidence type="ECO:0000256" key="8">
    <source>
        <dbReference type="PROSITE-ProRule" id="PRU00723"/>
    </source>
</evidence>
<dbReference type="Proteomes" id="UP001497623">
    <property type="component" value="Unassembled WGS sequence"/>
</dbReference>
<protein>
    <submittedName>
        <fullName evidence="11">Uncharacterized protein</fullName>
    </submittedName>
</protein>
<dbReference type="PANTHER" id="PTHR46468">
    <property type="entry name" value="SENTRIN-SPECIFIC PROTEASE 8"/>
    <property type="match status" value="1"/>
</dbReference>
<dbReference type="AlphaFoldDB" id="A0AAV2Q6K4"/>